<evidence type="ECO:0000313" key="4">
    <source>
        <dbReference type="Proteomes" id="UP001150924"/>
    </source>
</evidence>
<accession>A0A9X3J1A1</accession>
<keyword evidence="1 3" id="KW-0378">Hydrolase</keyword>
<evidence type="ECO:0000313" key="3">
    <source>
        <dbReference type="EMBL" id="MCY1010885.1"/>
    </source>
</evidence>
<evidence type="ECO:0000256" key="1">
    <source>
        <dbReference type="ARBA" id="ARBA00022801"/>
    </source>
</evidence>
<dbReference type="Pfam" id="PF07859">
    <property type="entry name" value="Abhydrolase_3"/>
    <property type="match status" value="1"/>
</dbReference>
<dbReference type="GO" id="GO:0016787">
    <property type="term" value="F:hydrolase activity"/>
    <property type="evidence" value="ECO:0007669"/>
    <property type="project" value="UniProtKB-KW"/>
</dbReference>
<keyword evidence="4" id="KW-1185">Reference proteome</keyword>
<protein>
    <submittedName>
        <fullName evidence="3">Alpha/beta hydrolase</fullName>
    </submittedName>
</protein>
<proteinExistence type="predicted"/>
<dbReference type="AlphaFoldDB" id="A0A9X3J1A1"/>
<dbReference type="InterPro" id="IPR050300">
    <property type="entry name" value="GDXG_lipolytic_enzyme"/>
</dbReference>
<sequence length="303" mass="32331">MSKFHPDLAFIARLIPRFAFGPRLVKFMRRIAPSDGVPRSTPGVSASLRSIPGAGTARVFTPTGVTGPTPVMLWIHGGGFIVGSPAQDDELASLYARELGITVVAPTYRLAPEHPFPAAMDDLYAALTWIHASAGALRVRPDRIIVAGASAGGGLAAGLTLLARDRGEVPVAFQLLVYPMLDDRTVGKTIDGTNHRIWTAPSNRFGWTSYLAREPGSADVPIYAAPARAESLAGLPPTWIGVGTFDLFHDEDLEYARRLVAAGVPVELEVVPGVFHGFDAFRSKSVAKAFRASQLAALRRALA</sequence>
<dbReference type="InterPro" id="IPR029058">
    <property type="entry name" value="AB_hydrolase_fold"/>
</dbReference>
<dbReference type="SUPFAM" id="SSF53474">
    <property type="entry name" value="alpha/beta-Hydrolases"/>
    <property type="match status" value="1"/>
</dbReference>
<dbReference type="Gene3D" id="3.40.50.1820">
    <property type="entry name" value="alpha/beta hydrolase"/>
    <property type="match status" value="1"/>
</dbReference>
<dbReference type="EMBL" id="JAPNKE010000002">
    <property type="protein sequence ID" value="MCY1010885.1"/>
    <property type="molecule type" value="Genomic_DNA"/>
</dbReference>
<dbReference type="Proteomes" id="UP001150924">
    <property type="component" value="Unassembled WGS sequence"/>
</dbReference>
<dbReference type="RefSeq" id="WP_267774018.1">
    <property type="nucleotide sequence ID" value="NZ_JAPNKE010000002.1"/>
</dbReference>
<name>A0A9X3J1A1_9BACT</name>
<dbReference type="PANTHER" id="PTHR48081:SF8">
    <property type="entry name" value="ALPHA_BETA HYDROLASE FOLD-3 DOMAIN-CONTAINING PROTEIN-RELATED"/>
    <property type="match status" value="1"/>
</dbReference>
<organism evidence="3 4">
    <name type="scientific">Nannocystis pusilla</name>
    <dbReference type="NCBI Taxonomy" id="889268"/>
    <lineage>
        <taxon>Bacteria</taxon>
        <taxon>Pseudomonadati</taxon>
        <taxon>Myxococcota</taxon>
        <taxon>Polyangia</taxon>
        <taxon>Nannocystales</taxon>
        <taxon>Nannocystaceae</taxon>
        <taxon>Nannocystis</taxon>
    </lineage>
</organism>
<gene>
    <name evidence="3" type="ORF">OV079_36035</name>
</gene>
<dbReference type="PANTHER" id="PTHR48081">
    <property type="entry name" value="AB HYDROLASE SUPERFAMILY PROTEIN C4A8.06C"/>
    <property type="match status" value="1"/>
</dbReference>
<evidence type="ECO:0000259" key="2">
    <source>
        <dbReference type="Pfam" id="PF07859"/>
    </source>
</evidence>
<comment type="caution">
    <text evidence="3">The sequence shown here is derived from an EMBL/GenBank/DDBJ whole genome shotgun (WGS) entry which is preliminary data.</text>
</comment>
<feature type="domain" description="Alpha/beta hydrolase fold-3" evidence="2">
    <location>
        <begin position="72"/>
        <end position="278"/>
    </location>
</feature>
<reference evidence="3" key="1">
    <citation type="submission" date="2022-11" db="EMBL/GenBank/DDBJ databases">
        <title>Minimal conservation of predation-associated metabolite biosynthetic gene clusters underscores biosynthetic potential of Myxococcota including descriptions for ten novel species: Archangium lansinium sp. nov., Myxococcus landrumus sp. nov., Nannocystis bai.</title>
        <authorList>
            <person name="Ahearne A."/>
            <person name="Stevens C."/>
            <person name="Phillips K."/>
        </authorList>
    </citation>
    <scope>NUCLEOTIDE SEQUENCE</scope>
    <source>
        <strain evidence="3">Na p29</strain>
    </source>
</reference>
<dbReference type="InterPro" id="IPR013094">
    <property type="entry name" value="AB_hydrolase_3"/>
</dbReference>